<dbReference type="Proteomes" id="UP000034112">
    <property type="component" value="Unassembled WGS sequence"/>
</dbReference>
<protein>
    <recommendedName>
        <fullName evidence="2">BZIP domain-containing protein</fullName>
    </recommendedName>
</protein>
<feature type="region of interest" description="Disordered" evidence="1">
    <location>
        <begin position="1"/>
        <end position="197"/>
    </location>
</feature>
<feature type="domain" description="BZIP" evidence="2">
    <location>
        <begin position="107"/>
        <end position="122"/>
    </location>
</feature>
<dbReference type="PANTHER" id="PTHR39607">
    <property type="entry name" value="XANTHOCILLIN BIOSYNTHESIS CLUSTER TRANSCRIPTION FACTOR XANC-RELATED"/>
    <property type="match status" value="1"/>
</dbReference>
<dbReference type="InterPro" id="IPR052635">
    <property type="entry name" value="Sec_Metab_Biosynth_Reg"/>
</dbReference>
<dbReference type="Gene3D" id="1.20.5.170">
    <property type="match status" value="1"/>
</dbReference>
<proteinExistence type="predicted"/>
<evidence type="ECO:0000256" key="1">
    <source>
        <dbReference type="SAM" id="MobiDB-lite"/>
    </source>
</evidence>
<reference evidence="4" key="1">
    <citation type="journal article" date="2015" name="Genome Announc.">
        <title>Draft whole-genome sequence of the biocontrol agent Trichoderma harzianum T6776.</title>
        <authorList>
            <person name="Baroncelli R."/>
            <person name="Piaggeschi G."/>
            <person name="Fiorini L."/>
            <person name="Bertolini E."/>
            <person name="Zapparata A."/>
            <person name="Pe M.E."/>
            <person name="Sarrocco S."/>
            <person name="Vannacci G."/>
        </authorList>
    </citation>
    <scope>NUCLEOTIDE SEQUENCE [LARGE SCALE GENOMIC DNA]</scope>
    <source>
        <strain evidence="4">T6776</strain>
    </source>
</reference>
<feature type="compositionally biased region" description="Low complexity" evidence="1">
    <location>
        <begin position="22"/>
        <end position="35"/>
    </location>
</feature>
<sequence>MSFTAGIWDYPSPSSITPPMTACASSASVASPSSSPRDTAFQVQSQPVSLESPPRFSISTPPGTVDPADISTTPARSSKKKKALMPVYHGPYREEDDWTKVSDPKEKKRIQNRVAQRTYRHRMKARLGELQARLDSHERNKAQQTENSDNADSSSSSGSVRGFTAINNQISGVESSPPPMPQDKAPIGQSQVQQPAMYEQPGNEAELVFQHLPRNTLSSPAQTQPSPEANGLLSPLGQPPSERISKVPHDFVLDCLRFQTQLLNRLNNLQQEAHFTPSYTPSNAAPPQTLDNLAQLEHAQCPDSFSPTNAEAMEFSYESSEDLWKTNAVPKSRPLPTSDNSITFPPLPAAPTPSAVLNSPVPEGPRENLRPAPQPVTQAALGERIGSIMEAAQAAGFDSFDALVSAYYCDTFGEASSLANEQRLSRNRRLPKVIADVFQATKGWSTWERRGFQEEILKTAESMLISEGAGARSSVMSKIEPLLDSHDPTNPDATADALINLKRSIQDEVSKTVIEYSWDLRMNC</sequence>
<evidence type="ECO:0000313" key="4">
    <source>
        <dbReference type="Proteomes" id="UP000034112"/>
    </source>
</evidence>
<accession>A0A0F9XIU3</accession>
<dbReference type="InterPro" id="IPR004827">
    <property type="entry name" value="bZIP"/>
</dbReference>
<organism evidence="3 4">
    <name type="scientific">Trichoderma harzianum</name>
    <name type="common">Hypocrea lixii</name>
    <dbReference type="NCBI Taxonomy" id="5544"/>
    <lineage>
        <taxon>Eukaryota</taxon>
        <taxon>Fungi</taxon>
        <taxon>Dikarya</taxon>
        <taxon>Ascomycota</taxon>
        <taxon>Pezizomycotina</taxon>
        <taxon>Sordariomycetes</taxon>
        <taxon>Hypocreomycetidae</taxon>
        <taxon>Hypocreales</taxon>
        <taxon>Hypocreaceae</taxon>
        <taxon>Trichoderma</taxon>
    </lineage>
</organism>
<evidence type="ECO:0000259" key="2">
    <source>
        <dbReference type="PROSITE" id="PS00036"/>
    </source>
</evidence>
<feature type="compositionally biased region" description="Low complexity" evidence="1">
    <location>
        <begin position="147"/>
        <end position="159"/>
    </location>
</feature>
<dbReference type="PROSITE" id="PS00036">
    <property type="entry name" value="BZIP_BASIC"/>
    <property type="match status" value="1"/>
</dbReference>
<dbReference type="AlphaFoldDB" id="A0A0F9XIU3"/>
<feature type="region of interest" description="Disordered" evidence="1">
    <location>
        <begin position="328"/>
        <end position="374"/>
    </location>
</feature>
<dbReference type="SUPFAM" id="SSF57959">
    <property type="entry name" value="Leucine zipper domain"/>
    <property type="match status" value="1"/>
</dbReference>
<feature type="region of interest" description="Disordered" evidence="1">
    <location>
        <begin position="216"/>
        <end position="241"/>
    </location>
</feature>
<dbReference type="PANTHER" id="PTHR39607:SF1">
    <property type="entry name" value="B-ZIP TRANSCRIPTION FACTOR (EUROFUNG)"/>
    <property type="match status" value="1"/>
</dbReference>
<name>A0A0F9XIU3_TRIHA</name>
<dbReference type="CDD" id="cd14688">
    <property type="entry name" value="bZIP_YAP"/>
    <property type="match status" value="1"/>
</dbReference>
<dbReference type="EMBL" id="JOKZ01000066">
    <property type="protein sequence ID" value="KKP04816.1"/>
    <property type="molecule type" value="Genomic_DNA"/>
</dbReference>
<dbReference type="OMA" id="QRTYRHR"/>
<feature type="compositionally biased region" description="Polar residues" evidence="1">
    <location>
        <begin position="165"/>
        <end position="174"/>
    </location>
</feature>
<comment type="caution">
    <text evidence="3">The sequence shown here is derived from an EMBL/GenBank/DDBJ whole genome shotgun (WGS) entry which is preliminary data.</text>
</comment>
<dbReference type="InterPro" id="IPR046347">
    <property type="entry name" value="bZIP_sf"/>
</dbReference>
<feature type="compositionally biased region" description="Polar residues" evidence="1">
    <location>
        <begin position="216"/>
        <end position="227"/>
    </location>
</feature>
<evidence type="ECO:0000313" key="3">
    <source>
        <dbReference type="EMBL" id="KKP04816.1"/>
    </source>
</evidence>
<feature type="compositionally biased region" description="Basic and acidic residues" evidence="1">
    <location>
        <begin position="132"/>
        <end position="141"/>
    </location>
</feature>
<dbReference type="OrthoDB" id="194358at2759"/>
<dbReference type="GO" id="GO:0003700">
    <property type="term" value="F:DNA-binding transcription factor activity"/>
    <property type="evidence" value="ECO:0007669"/>
    <property type="project" value="InterPro"/>
</dbReference>
<gene>
    <name evidence="3" type="ORF">THAR02_03074</name>
</gene>